<dbReference type="EMBL" id="JANTQA010000051">
    <property type="protein sequence ID" value="KAJ3430701.1"/>
    <property type="molecule type" value="Genomic_DNA"/>
</dbReference>
<comment type="similarity">
    <text evidence="1">Belongs to the DENND6 family.</text>
</comment>
<feature type="region of interest" description="Disordered" evidence="2">
    <location>
        <begin position="566"/>
        <end position="590"/>
    </location>
</feature>
<evidence type="ECO:0000313" key="4">
    <source>
        <dbReference type="EMBL" id="KAJ3430701.1"/>
    </source>
</evidence>
<evidence type="ECO:0000313" key="5">
    <source>
        <dbReference type="Proteomes" id="UP001146793"/>
    </source>
</evidence>
<reference evidence="4" key="1">
    <citation type="submission" date="2022-08" db="EMBL/GenBank/DDBJ databases">
        <title>Novel sulphate-reducing endosymbionts in the free-living metamonad Anaeramoeba.</title>
        <authorList>
            <person name="Jerlstrom-Hultqvist J."/>
            <person name="Cepicka I."/>
            <person name="Gallot-Lavallee L."/>
            <person name="Salas-Leiva D."/>
            <person name="Curtis B.A."/>
            <person name="Zahonova K."/>
            <person name="Pipaliya S."/>
            <person name="Dacks J."/>
            <person name="Roger A.J."/>
        </authorList>
    </citation>
    <scope>NUCLEOTIDE SEQUENCE</scope>
    <source>
        <strain evidence="4">Busselton2</strain>
    </source>
</reference>
<dbReference type="GO" id="GO:0005085">
    <property type="term" value="F:guanyl-nucleotide exchange factor activity"/>
    <property type="evidence" value="ECO:0007669"/>
    <property type="project" value="InterPro"/>
</dbReference>
<dbReference type="PANTHER" id="PTHR13677">
    <property type="entry name" value="LD41638P"/>
    <property type="match status" value="1"/>
</dbReference>
<name>A0AAV7YPF1_9EUKA</name>
<evidence type="ECO:0000256" key="1">
    <source>
        <dbReference type="ARBA" id="ARBA00007159"/>
    </source>
</evidence>
<gene>
    <name evidence="4" type="ORF">M0812_23718</name>
</gene>
<accession>A0AAV7YPF1</accession>
<dbReference type="Proteomes" id="UP001146793">
    <property type="component" value="Unassembled WGS sequence"/>
</dbReference>
<dbReference type="PANTHER" id="PTHR13677:SF0">
    <property type="entry name" value="LD41638P"/>
    <property type="match status" value="1"/>
</dbReference>
<feature type="compositionally biased region" description="Acidic residues" evidence="2">
    <location>
        <begin position="580"/>
        <end position="590"/>
    </location>
</feature>
<organism evidence="4 5">
    <name type="scientific">Anaeramoeba flamelloides</name>
    <dbReference type="NCBI Taxonomy" id="1746091"/>
    <lineage>
        <taxon>Eukaryota</taxon>
        <taxon>Metamonada</taxon>
        <taxon>Anaeramoebidae</taxon>
        <taxon>Anaeramoeba</taxon>
    </lineage>
</organism>
<dbReference type="InterPro" id="IPR024224">
    <property type="entry name" value="DENND6"/>
</dbReference>
<protein>
    <recommendedName>
        <fullName evidence="3">UDENN domain-containing protein</fullName>
    </recommendedName>
</protein>
<dbReference type="AlphaFoldDB" id="A0AAV7YPF1"/>
<sequence length="590" mass="68615">MIKIKHWIQSFIVVSFDNTEGQIIDLVYPPEKEYTKRCLKNISFYSLPDTGSTTVQSPTVSHNFTFLLQSKTKSLNGVVHFVKLKSKTAKRGYVQRSLVLISEHNFHQLFLKVVSLIGQVSLIEEDPTPMLKRAFEEIEKNWPKEINPQEVVELKIFGRTLNSYFPSKLKLSIAKPLPPRDVVTNLYSNSNYICCDGFYGVDINLYSFFRNRIKELPLLWQLMIGQENLLITSDQASLSSTMVLLLPSLIYPLIFKGTLYPYFTVQNSGLSKLAKKTFSKPKQDPNIKGNNNNKKKKKKNKKSNNLQDFRNDGIILGNSDPIFAEKILCHWENKWFLKSPSSKKKNKKSQFVNEGYFSKTKPLTKFGSLILKRLTKINKSKVEQEEKNIKCNLLLRKYFFVLTRKFLLPLEEYFLFLIEKLNPILPFYSDPIFKGFDENEFLQKFKDGQLSCDFNNPGQWAPLYNKFIHTDTFMVWYETNKQRVIQQYSQLYVNKILNFDIQSHISNMNDTDKVDLFYRITEKSQTIPISTNIDLKNKIFKMLKIILSTLPNQYQQNLSEKLKQLEEAINDESSSTGGDSETESETSEEN</sequence>
<dbReference type="Gene3D" id="3.30.450.200">
    <property type="match status" value="1"/>
</dbReference>
<dbReference type="GO" id="GO:0055037">
    <property type="term" value="C:recycling endosome"/>
    <property type="evidence" value="ECO:0007669"/>
    <property type="project" value="TreeGrafter"/>
</dbReference>
<dbReference type="PROSITE" id="PS50211">
    <property type="entry name" value="DENN"/>
    <property type="match status" value="1"/>
</dbReference>
<dbReference type="InterPro" id="IPR037516">
    <property type="entry name" value="Tripartite_DENN"/>
</dbReference>
<evidence type="ECO:0000256" key="2">
    <source>
        <dbReference type="SAM" id="MobiDB-lite"/>
    </source>
</evidence>
<evidence type="ECO:0000259" key="3">
    <source>
        <dbReference type="PROSITE" id="PS50211"/>
    </source>
</evidence>
<feature type="compositionally biased region" description="Basic residues" evidence="2">
    <location>
        <begin position="293"/>
        <end position="302"/>
    </location>
</feature>
<feature type="region of interest" description="Disordered" evidence="2">
    <location>
        <begin position="276"/>
        <end position="305"/>
    </location>
</feature>
<comment type="caution">
    <text evidence="4">The sequence shown here is derived from an EMBL/GenBank/DDBJ whole genome shotgun (WGS) entry which is preliminary data.</text>
</comment>
<feature type="domain" description="UDENN" evidence="3">
    <location>
        <begin position="9"/>
        <end position="490"/>
    </location>
</feature>
<proteinExistence type="inferred from homology"/>